<dbReference type="PANTHER" id="PTHR38847">
    <property type="match status" value="1"/>
</dbReference>
<dbReference type="Gramene" id="GBG91282">
    <property type="protein sequence ID" value="GBG91282"/>
    <property type="gene ID" value="CBR_g52167"/>
</dbReference>
<dbReference type="Proteomes" id="UP000265515">
    <property type="component" value="Unassembled WGS sequence"/>
</dbReference>
<dbReference type="EMBL" id="BFEA01000890">
    <property type="protein sequence ID" value="GBG91282.1"/>
    <property type="molecule type" value="Genomic_DNA"/>
</dbReference>
<evidence type="ECO:0000313" key="1">
    <source>
        <dbReference type="EMBL" id="GBG91282.1"/>
    </source>
</evidence>
<dbReference type="AlphaFoldDB" id="A0A388M9Z0"/>
<evidence type="ECO:0008006" key="3">
    <source>
        <dbReference type="Google" id="ProtNLM"/>
    </source>
</evidence>
<sequence>MITQLACPGQVSALQPPPGSVKIDNFSYAGSGCPPGSVELVMSDDGKAMRLKFTKHLATTYKSAAHRKRKCITSVRLSYPPEFVVGVGSISVSGYAKLDGGVSGSISASYYFSGQRGTVRSKRAMKGPFEDSFEFGDSFIMPMYSTCGTEQTQQTLSMVTDIKVSPGRAAKGGGFIRVDSTPQIWDLVWERC</sequence>
<protein>
    <recommendedName>
        <fullName evidence="3">DUF4360 domain-containing protein</fullName>
    </recommendedName>
</protein>
<name>A0A388M9Z0_CHABU</name>
<keyword evidence="2" id="KW-1185">Reference proteome</keyword>
<evidence type="ECO:0000313" key="2">
    <source>
        <dbReference type="Proteomes" id="UP000265515"/>
    </source>
</evidence>
<gene>
    <name evidence="1" type="ORF">CBR_g52167</name>
</gene>
<proteinExistence type="predicted"/>
<dbReference type="OrthoDB" id="152248at2759"/>
<organism evidence="1 2">
    <name type="scientific">Chara braunii</name>
    <name type="common">Braun's stonewort</name>
    <dbReference type="NCBI Taxonomy" id="69332"/>
    <lineage>
        <taxon>Eukaryota</taxon>
        <taxon>Viridiplantae</taxon>
        <taxon>Streptophyta</taxon>
        <taxon>Charophyceae</taxon>
        <taxon>Charales</taxon>
        <taxon>Characeae</taxon>
        <taxon>Chara</taxon>
    </lineage>
</organism>
<dbReference type="STRING" id="69332.A0A388M9Z0"/>
<dbReference type="Pfam" id="PF14273">
    <property type="entry name" value="DUF4360"/>
    <property type="match status" value="1"/>
</dbReference>
<dbReference type="InterPro" id="IPR025649">
    <property type="entry name" value="DUF4360"/>
</dbReference>
<accession>A0A388M9Z0</accession>
<reference evidence="1 2" key="1">
    <citation type="journal article" date="2018" name="Cell">
        <title>The Chara Genome: Secondary Complexity and Implications for Plant Terrestrialization.</title>
        <authorList>
            <person name="Nishiyama T."/>
            <person name="Sakayama H."/>
            <person name="Vries J.D."/>
            <person name="Buschmann H."/>
            <person name="Saint-Marcoux D."/>
            <person name="Ullrich K.K."/>
            <person name="Haas F.B."/>
            <person name="Vanderstraeten L."/>
            <person name="Becker D."/>
            <person name="Lang D."/>
            <person name="Vosolsobe S."/>
            <person name="Rombauts S."/>
            <person name="Wilhelmsson P.K.I."/>
            <person name="Janitza P."/>
            <person name="Kern R."/>
            <person name="Heyl A."/>
            <person name="Rumpler F."/>
            <person name="Villalobos L.I.A.C."/>
            <person name="Clay J.M."/>
            <person name="Skokan R."/>
            <person name="Toyoda A."/>
            <person name="Suzuki Y."/>
            <person name="Kagoshima H."/>
            <person name="Schijlen E."/>
            <person name="Tajeshwar N."/>
            <person name="Catarino B."/>
            <person name="Hetherington A.J."/>
            <person name="Saltykova A."/>
            <person name="Bonnot C."/>
            <person name="Breuninger H."/>
            <person name="Symeonidi A."/>
            <person name="Radhakrishnan G.V."/>
            <person name="Van Nieuwerburgh F."/>
            <person name="Deforce D."/>
            <person name="Chang C."/>
            <person name="Karol K.G."/>
            <person name="Hedrich R."/>
            <person name="Ulvskov P."/>
            <person name="Glockner G."/>
            <person name="Delwiche C.F."/>
            <person name="Petrasek J."/>
            <person name="Van de Peer Y."/>
            <person name="Friml J."/>
            <person name="Beilby M."/>
            <person name="Dolan L."/>
            <person name="Kohara Y."/>
            <person name="Sugano S."/>
            <person name="Fujiyama A."/>
            <person name="Delaux P.-M."/>
            <person name="Quint M."/>
            <person name="TheiBen G."/>
            <person name="Hagemann M."/>
            <person name="Harholt J."/>
            <person name="Dunand C."/>
            <person name="Zachgo S."/>
            <person name="Langdale J."/>
            <person name="Maumus F."/>
            <person name="Straeten D.V.D."/>
            <person name="Gould S.B."/>
            <person name="Rensing S.A."/>
        </authorList>
    </citation>
    <scope>NUCLEOTIDE SEQUENCE [LARGE SCALE GENOMIC DNA]</scope>
    <source>
        <strain evidence="1 2">S276</strain>
    </source>
</reference>
<comment type="caution">
    <text evidence="1">The sequence shown here is derived from an EMBL/GenBank/DDBJ whole genome shotgun (WGS) entry which is preliminary data.</text>
</comment>
<dbReference type="PANTHER" id="PTHR38847:SF1">
    <property type="entry name" value="PSEUDOURIDINE SYNTHASE RSUA_RLUA-LIKE DOMAIN-CONTAINING PROTEIN"/>
    <property type="match status" value="1"/>
</dbReference>